<proteinExistence type="inferred from homology"/>
<dbReference type="PANTHER" id="PTHR45677:SF8">
    <property type="entry name" value="CYSTEINE SULFINIC ACID DECARBOXYLASE"/>
    <property type="match status" value="1"/>
</dbReference>
<dbReference type="AlphaFoldDB" id="K2Q3C5"/>
<sequence length="476" mass="52938">MEVILMEKQFKRLPLLKIVFMYDIDMESVEMTLDVMKYVLNRITSVSPELGHPKSEEELRALVGETITEEGIGGERAFQLFKDVLIKATVPIDHPRHLAFVPASPTRASIMFDLVTSASSIHGAYWMEGAGGIFCEMEAMKWLVSLTGLPQGAFGVFTSGGTAANLSAMVTARENWRKNPENIGQKGLMITSVGAHSSIKSMAKVIDADVLLVETEDRMSQEDLKEKIDSLSPEQRKRLFAVVATGGTTNAGIIDDLDGVAGICEAENLWFHVDAAYGGGALAADSVRHLFHGIERADSITIDPHKWLFSPYDCGAIIYKNPELAKEAHSQEGSYLEIFKDPGAHGFNPSDYQIQLTRRVRGLPLWFSLAMHGTDKYKSSVEQGISLAQLAGELIKENPNVELVREPSLSCVLFRRKGWTPDDYRNWTYKNHREGFALVTPTKWRTADDFETIARFCFINPDTTKEDVLAILNSMD</sequence>
<dbReference type="STRING" id="555500.I215_07666"/>
<dbReference type="GO" id="GO:0006520">
    <property type="term" value="P:amino acid metabolic process"/>
    <property type="evidence" value="ECO:0007669"/>
    <property type="project" value="InterPro"/>
</dbReference>
<protein>
    <submittedName>
        <fullName evidence="8">Diaminobutyrate decarboxylase</fullName>
    </submittedName>
</protein>
<dbReference type="Gene3D" id="3.90.1150.10">
    <property type="entry name" value="Aspartate Aminotransferase, domain 1"/>
    <property type="match status" value="1"/>
</dbReference>
<feature type="modified residue" description="N6-(pyridoxal phosphate)lysine" evidence="6">
    <location>
        <position position="306"/>
    </location>
</feature>
<dbReference type="GO" id="GO:0016831">
    <property type="term" value="F:carboxy-lyase activity"/>
    <property type="evidence" value="ECO:0007669"/>
    <property type="project" value="UniProtKB-KW"/>
</dbReference>
<dbReference type="PANTHER" id="PTHR45677">
    <property type="entry name" value="GLUTAMATE DECARBOXYLASE-RELATED"/>
    <property type="match status" value="1"/>
</dbReference>
<dbReference type="GO" id="GO:0019752">
    <property type="term" value="P:carboxylic acid metabolic process"/>
    <property type="evidence" value="ECO:0007669"/>
    <property type="project" value="InterPro"/>
</dbReference>
<name>K2Q3C5_9FLAO</name>
<dbReference type="Proteomes" id="UP000007364">
    <property type="component" value="Unassembled WGS sequence"/>
</dbReference>
<dbReference type="GO" id="GO:0005737">
    <property type="term" value="C:cytoplasm"/>
    <property type="evidence" value="ECO:0007669"/>
    <property type="project" value="TreeGrafter"/>
</dbReference>
<evidence type="ECO:0000256" key="7">
    <source>
        <dbReference type="RuleBase" id="RU000382"/>
    </source>
</evidence>
<keyword evidence="3" id="KW-0210">Decarboxylase</keyword>
<dbReference type="PATRIC" id="fig|555500.3.peg.1587"/>
<evidence type="ECO:0000256" key="5">
    <source>
        <dbReference type="ARBA" id="ARBA00023239"/>
    </source>
</evidence>
<dbReference type="GO" id="GO:0030170">
    <property type="term" value="F:pyridoxal phosphate binding"/>
    <property type="evidence" value="ECO:0007669"/>
    <property type="project" value="InterPro"/>
</dbReference>
<comment type="cofactor">
    <cofactor evidence="1 6 7">
        <name>pyridoxal 5'-phosphate</name>
        <dbReference type="ChEBI" id="CHEBI:597326"/>
    </cofactor>
</comment>
<evidence type="ECO:0000256" key="2">
    <source>
        <dbReference type="ARBA" id="ARBA00009533"/>
    </source>
</evidence>
<dbReference type="InterPro" id="IPR015424">
    <property type="entry name" value="PyrdxlP-dep_Trfase"/>
</dbReference>
<comment type="caution">
    <text evidence="8">The sequence shown here is derived from an EMBL/GenBank/DDBJ whole genome shotgun (WGS) entry which is preliminary data.</text>
</comment>
<keyword evidence="9" id="KW-1185">Reference proteome</keyword>
<evidence type="ECO:0000256" key="1">
    <source>
        <dbReference type="ARBA" id="ARBA00001933"/>
    </source>
</evidence>
<evidence type="ECO:0000313" key="9">
    <source>
        <dbReference type="Proteomes" id="UP000007364"/>
    </source>
</evidence>
<dbReference type="InterPro" id="IPR002129">
    <property type="entry name" value="PyrdxlP-dep_de-COase"/>
</dbReference>
<evidence type="ECO:0000256" key="3">
    <source>
        <dbReference type="ARBA" id="ARBA00022793"/>
    </source>
</evidence>
<organism evidence="8 9">
    <name type="scientific">Galbibacter marinus</name>
    <dbReference type="NCBI Taxonomy" id="555500"/>
    <lineage>
        <taxon>Bacteria</taxon>
        <taxon>Pseudomonadati</taxon>
        <taxon>Bacteroidota</taxon>
        <taxon>Flavobacteriia</taxon>
        <taxon>Flavobacteriales</taxon>
        <taxon>Flavobacteriaceae</taxon>
        <taxon>Galbibacter</taxon>
    </lineage>
</organism>
<dbReference type="InterPro" id="IPR015421">
    <property type="entry name" value="PyrdxlP-dep_Trfase_major"/>
</dbReference>
<dbReference type="eggNOG" id="COG0076">
    <property type="taxonomic scope" value="Bacteria"/>
</dbReference>
<dbReference type="Gene3D" id="3.40.640.10">
    <property type="entry name" value="Type I PLP-dependent aspartate aminotransferase-like (Major domain)"/>
    <property type="match status" value="1"/>
</dbReference>
<gene>
    <name evidence="8" type="ORF">I215_07666</name>
</gene>
<evidence type="ECO:0000313" key="8">
    <source>
        <dbReference type="EMBL" id="EKF55326.1"/>
    </source>
</evidence>
<reference evidence="8 9" key="1">
    <citation type="journal article" date="2012" name="J. Bacteriol.">
        <title>Genome Sequence of Galbibacter marinum Type Strain ck-I2-15.</title>
        <authorList>
            <person name="Lai Q."/>
            <person name="Li C."/>
            <person name="Shao Z."/>
        </authorList>
    </citation>
    <scope>NUCLEOTIDE SEQUENCE [LARGE SCALE GENOMIC DNA]</scope>
    <source>
        <strain evidence="9">ck-I2-15</strain>
    </source>
</reference>
<dbReference type="PROSITE" id="PS00392">
    <property type="entry name" value="DDC_GAD_HDC_YDC"/>
    <property type="match status" value="1"/>
</dbReference>
<dbReference type="EMBL" id="AMSG01000008">
    <property type="protein sequence ID" value="EKF55326.1"/>
    <property type="molecule type" value="Genomic_DNA"/>
</dbReference>
<comment type="similarity">
    <text evidence="2 7">Belongs to the group II decarboxylase family.</text>
</comment>
<accession>K2Q3C5</accession>
<dbReference type="SUPFAM" id="SSF53383">
    <property type="entry name" value="PLP-dependent transferases"/>
    <property type="match status" value="1"/>
</dbReference>
<dbReference type="InterPro" id="IPR015422">
    <property type="entry name" value="PyrdxlP-dep_Trfase_small"/>
</dbReference>
<dbReference type="Pfam" id="PF00282">
    <property type="entry name" value="Pyridoxal_deC"/>
    <property type="match status" value="1"/>
</dbReference>
<dbReference type="InterPro" id="IPR010977">
    <property type="entry name" value="Aromatic_deC"/>
</dbReference>
<dbReference type="InterPro" id="IPR021115">
    <property type="entry name" value="Pyridoxal-P_BS"/>
</dbReference>
<evidence type="ECO:0000256" key="4">
    <source>
        <dbReference type="ARBA" id="ARBA00022898"/>
    </source>
</evidence>
<keyword evidence="5 7" id="KW-0456">Lyase</keyword>
<keyword evidence="4 6" id="KW-0663">Pyridoxal phosphate</keyword>
<evidence type="ECO:0000256" key="6">
    <source>
        <dbReference type="PIRSR" id="PIRSR602129-50"/>
    </source>
</evidence>
<dbReference type="PRINTS" id="PR00800">
    <property type="entry name" value="YHDCRBOXLASE"/>
</dbReference>